<dbReference type="Gene3D" id="3.40.390.10">
    <property type="entry name" value="Collagenase (Catalytic Domain)"/>
    <property type="match status" value="2"/>
</dbReference>
<reference evidence="13" key="1">
    <citation type="submission" date="2013-02" db="EMBL/GenBank/DDBJ databases">
        <authorList>
            <person name="Hughes D."/>
        </authorList>
    </citation>
    <scope>NUCLEOTIDE SEQUENCE</scope>
    <source>
        <strain>Durham</strain>
        <strain evidence="13">NC isolate 2 -- Noor lab</strain>
    </source>
</reference>
<sequence length="632" mass="74576">MDWRSLLLLVPLLTGICTFKLPETADESTFLEEYSSYMNGNMDKSIDPCKDFHRFACGNYKNNRHLGDVEKSTFVFRQLQNNTFVYIRKVLIESNDEILKIPKQYLQKCLSYNVRERLLDMDEILESTEMFVEDWRNLTFDGVEELLHMTTFYNEKKQSIYLSWSKLRSAYEPDGYKLIENIFGQSIYYNYSEEEYNDVQRFIKEFQELLENSQVSQEKFTIKTFKKRHSAAEIDWDTFFYTVSRGILKESSPIFTAVKDFEPILKFLRNTDPKVIFNYIKWTKVLQDFPFLIKNLPNENIFGGLQGISGFRKPKRFVGVAGAIRDQLYYRIDDFNWLDDYTKSFVKTVVNALEIYVGYTDDSIDRDLMRERQYQGLEILEEDDFLEMIAKILHFNYKQKFTNIGYPMEITDYITVLIPNAHSIRDINSIAILATYMQLPIYNKFMPQSLKYGGIGSVIGHEISHDIDGSSFFFDYNNVNRYNVIGNFSKNNFYERSACFESQYNKFYIKDFVNNGSHTLSENMADNGGIRLSYDAYVEEVGNDILNSYQDQRVLLNLRTHFTNKQMFFLSVAQMRCNSLPYDQIKFLYEDDEHPYDKFRVNGMLSNMEEFSEAFECPLGSNMNPLTKCDLW</sequence>
<evidence type="ECO:0000259" key="11">
    <source>
        <dbReference type="Pfam" id="PF05649"/>
    </source>
</evidence>
<protein>
    <recommendedName>
        <fullName evidence="14">Peptidase M13 C-terminal domain-containing protein</fullName>
    </recommendedName>
</protein>
<keyword evidence="6" id="KW-0378">Hydrolase</keyword>
<dbReference type="InterPro" id="IPR000718">
    <property type="entry name" value="Peptidase_M13"/>
</dbReference>
<evidence type="ECO:0000256" key="5">
    <source>
        <dbReference type="ARBA" id="ARBA00022723"/>
    </source>
</evidence>
<dbReference type="EnsemblMetazoa" id="MESCA001909-RA">
    <property type="protein sequence ID" value="MESCA001909-PA"/>
    <property type="gene ID" value="MESCA001909"/>
</dbReference>
<dbReference type="Pfam" id="PF05649">
    <property type="entry name" value="Peptidase_M13_N"/>
    <property type="match status" value="1"/>
</dbReference>
<proteinExistence type="inferred from homology"/>
<evidence type="ECO:0000256" key="9">
    <source>
        <dbReference type="SAM" id="SignalP"/>
    </source>
</evidence>
<dbReference type="GO" id="GO:0004222">
    <property type="term" value="F:metalloendopeptidase activity"/>
    <property type="evidence" value="ECO:0007669"/>
    <property type="project" value="InterPro"/>
</dbReference>
<evidence type="ECO:0000256" key="6">
    <source>
        <dbReference type="ARBA" id="ARBA00022801"/>
    </source>
</evidence>
<evidence type="ECO:0000313" key="12">
    <source>
        <dbReference type="EnsemblMetazoa" id="MESCA001909-PA"/>
    </source>
</evidence>
<keyword evidence="9" id="KW-0732">Signal</keyword>
<dbReference type="AlphaFoldDB" id="T1GEY4"/>
<dbReference type="InterPro" id="IPR024079">
    <property type="entry name" value="MetalloPept_cat_dom_sf"/>
</dbReference>
<dbReference type="STRING" id="36166.T1GEY4"/>
<dbReference type="HOGENOM" id="CLU_006187_4_3_1"/>
<feature type="signal peptide" evidence="9">
    <location>
        <begin position="1"/>
        <end position="18"/>
    </location>
</feature>
<keyword evidence="8" id="KW-0482">Metalloprotease</keyword>
<comment type="cofactor">
    <cofactor evidence="1">
        <name>Zn(2+)</name>
        <dbReference type="ChEBI" id="CHEBI:29105"/>
    </cofactor>
</comment>
<evidence type="ECO:0000256" key="3">
    <source>
        <dbReference type="ARBA" id="ARBA00007357"/>
    </source>
</evidence>
<dbReference type="GO" id="GO:0005886">
    <property type="term" value="C:plasma membrane"/>
    <property type="evidence" value="ECO:0007669"/>
    <property type="project" value="UniProtKB-SubCell"/>
</dbReference>
<evidence type="ECO:0000259" key="10">
    <source>
        <dbReference type="Pfam" id="PF01431"/>
    </source>
</evidence>
<comment type="subcellular location">
    <subcellularLocation>
        <location evidence="2">Cell membrane</location>
        <topology evidence="2">Single-pass type II membrane protein</topology>
    </subcellularLocation>
</comment>
<dbReference type="PANTHER" id="PTHR11733">
    <property type="entry name" value="ZINC METALLOPROTEASE FAMILY M13 NEPRILYSIN-RELATED"/>
    <property type="match status" value="1"/>
</dbReference>
<evidence type="ECO:0000313" key="13">
    <source>
        <dbReference type="Proteomes" id="UP000015102"/>
    </source>
</evidence>
<evidence type="ECO:0000256" key="1">
    <source>
        <dbReference type="ARBA" id="ARBA00001947"/>
    </source>
</evidence>
<dbReference type="PRINTS" id="PR00786">
    <property type="entry name" value="NEPRILYSIN"/>
</dbReference>
<dbReference type="OMA" id="FLHAIQH"/>
<keyword evidence="4" id="KW-0645">Protease</keyword>
<dbReference type="EMBL" id="CAQQ02022639">
    <property type="status" value="NOT_ANNOTATED_CDS"/>
    <property type="molecule type" value="Genomic_DNA"/>
</dbReference>
<dbReference type="GO" id="GO:0016485">
    <property type="term" value="P:protein processing"/>
    <property type="evidence" value="ECO:0007669"/>
    <property type="project" value="TreeGrafter"/>
</dbReference>
<feature type="chain" id="PRO_5004588239" description="Peptidase M13 C-terminal domain-containing protein" evidence="9">
    <location>
        <begin position="19"/>
        <end position="632"/>
    </location>
</feature>
<comment type="similarity">
    <text evidence="3">Belongs to the peptidase M13 family.</text>
</comment>
<dbReference type="PANTHER" id="PTHR11733:SF167">
    <property type="entry name" value="FI17812P1-RELATED"/>
    <property type="match status" value="1"/>
</dbReference>
<organism evidence="12 13">
    <name type="scientific">Megaselia scalaris</name>
    <name type="common">Humpbacked fly</name>
    <name type="synonym">Phora scalaris</name>
    <dbReference type="NCBI Taxonomy" id="36166"/>
    <lineage>
        <taxon>Eukaryota</taxon>
        <taxon>Metazoa</taxon>
        <taxon>Ecdysozoa</taxon>
        <taxon>Arthropoda</taxon>
        <taxon>Hexapoda</taxon>
        <taxon>Insecta</taxon>
        <taxon>Pterygota</taxon>
        <taxon>Neoptera</taxon>
        <taxon>Endopterygota</taxon>
        <taxon>Diptera</taxon>
        <taxon>Brachycera</taxon>
        <taxon>Muscomorpha</taxon>
        <taxon>Platypezoidea</taxon>
        <taxon>Phoridae</taxon>
        <taxon>Megaseliini</taxon>
        <taxon>Megaselia</taxon>
    </lineage>
</organism>
<evidence type="ECO:0000256" key="8">
    <source>
        <dbReference type="ARBA" id="ARBA00023049"/>
    </source>
</evidence>
<evidence type="ECO:0000256" key="2">
    <source>
        <dbReference type="ARBA" id="ARBA00004401"/>
    </source>
</evidence>
<dbReference type="GO" id="GO:0046872">
    <property type="term" value="F:metal ion binding"/>
    <property type="evidence" value="ECO:0007669"/>
    <property type="project" value="UniProtKB-KW"/>
</dbReference>
<evidence type="ECO:0008006" key="14">
    <source>
        <dbReference type="Google" id="ProtNLM"/>
    </source>
</evidence>
<dbReference type="Pfam" id="PF01431">
    <property type="entry name" value="Peptidase_M13"/>
    <property type="match status" value="1"/>
</dbReference>
<dbReference type="InterPro" id="IPR008753">
    <property type="entry name" value="Peptidase_M13_N"/>
</dbReference>
<feature type="domain" description="Peptidase M13 C-terminal" evidence="10">
    <location>
        <begin position="420"/>
        <end position="631"/>
    </location>
</feature>
<dbReference type="Proteomes" id="UP000015102">
    <property type="component" value="Unassembled WGS sequence"/>
</dbReference>
<dbReference type="InterPro" id="IPR018497">
    <property type="entry name" value="Peptidase_M13_C"/>
</dbReference>
<dbReference type="SUPFAM" id="SSF55486">
    <property type="entry name" value="Metalloproteases ('zincins'), catalytic domain"/>
    <property type="match status" value="1"/>
</dbReference>
<name>T1GEY4_MEGSC</name>
<accession>T1GEY4</accession>
<evidence type="ECO:0000256" key="4">
    <source>
        <dbReference type="ARBA" id="ARBA00022670"/>
    </source>
</evidence>
<dbReference type="PROSITE" id="PS51885">
    <property type="entry name" value="NEPRILYSIN"/>
    <property type="match status" value="1"/>
</dbReference>
<dbReference type="CDD" id="cd08662">
    <property type="entry name" value="M13"/>
    <property type="match status" value="1"/>
</dbReference>
<reference evidence="12" key="2">
    <citation type="submission" date="2015-06" db="UniProtKB">
        <authorList>
            <consortium name="EnsemblMetazoa"/>
        </authorList>
    </citation>
    <scope>IDENTIFICATION</scope>
</reference>
<keyword evidence="13" id="KW-1185">Reference proteome</keyword>
<keyword evidence="7" id="KW-0862">Zinc</keyword>
<evidence type="ECO:0000256" key="7">
    <source>
        <dbReference type="ARBA" id="ARBA00022833"/>
    </source>
</evidence>
<feature type="domain" description="Peptidase M13 N-terminal" evidence="11">
    <location>
        <begin position="48"/>
        <end position="307"/>
    </location>
</feature>
<keyword evidence="5" id="KW-0479">Metal-binding</keyword>